<dbReference type="EMBL" id="CP025096">
    <property type="protein sequence ID" value="AUD04109.1"/>
    <property type="molecule type" value="Genomic_DNA"/>
</dbReference>
<reference evidence="1 2" key="1">
    <citation type="submission" date="2017-11" db="EMBL/GenBank/DDBJ databases">
        <title>Taxonomic description and genome sequences of Spirosoma HA7 sp. nov., isolated from pollen microhabitat of Corylus avellana.</title>
        <authorList>
            <person name="Ambika Manirajan B."/>
            <person name="Suarez C."/>
            <person name="Ratering S."/>
            <person name="Geissler-Plaum R."/>
            <person name="Cardinale M."/>
            <person name="Sylvia S."/>
        </authorList>
    </citation>
    <scope>NUCLEOTIDE SEQUENCE [LARGE SCALE GENOMIC DNA]</scope>
    <source>
        <strain evidence="1 2">HA7</strain>
    </source>
</reference>
<evidence type="ECO:0000313" key="1">
    <source>
        <dbReference type="EMBL" id="AUD04109.1"/>
    </source>
</evidence>
<dbReference type="AlphaFoldDB" id="A0A2K8Z2Q5"/>
<dbReference type="KEGG" id="spir:CWM47_21110"/>
<evidence type="ECO:0000313" key="2">
    <source>
        <dbReference type="Proteomes" id="UP000232883"/>
    </source>
</evidence>
<organism evidence="1 2">
    <name type="scientific">Spirosoma pollinicola</name>
    <dbReference type="NCBI Taxonomy" id="2057025"/>
    <lineage>
        <taxon>Bacteria</taxon>
        <taxon>Pseudomonadati</taxon>
        <taxon>Bacteroidota</taxon>
        <taxon>Cytophagia</taxon>
        <taxon>Cytophagales</taxon>
        <taxon>Cytophagaceae</taxon>
        <taxon>Spirosoma</taxon>
    </lineage>
</organism>
<dbReference type="Pfam" id="PF20329">
    <property type="entry name" value="DUF6624"/>
    <property type="match status" value="1"/>
</dbReference>
<protein>
    <submittedName>
        <fullName evidence="1">Uncharacterized protein</fullName>
    </submittedName>
</protein>
<sequence length="220" mass="24983">MMNLSRFFTVLVLSLVTSISYSQTSAKLKLELDSIYRIDQLYREIMMSQPKKDSLAKAENLSAQGVQQLIFDKMNEIDSSNSKRVRQIIHQVGYPGKSLVGEPTNEAAWYVIQHSKNINQFFPLIEEAGQKKELPFKLVAMMQDRLFVNQGKEQLYGTQARCDNPPAGSVGNQQPDCYIWPIRDAAGVNERRKQAGFGDTVEENAKRLGITYTRRSLSNK</sequence>
<proteinExistence type="predicted"/>
<gene>
    <name evidence="1" type="ORF">CWM47_21110</name>
</gene>
<dbReference type="InterPro" id="IPR046732">
    <property type="entry name" value="DUF6624"/>
</dbReference>
<dbReference type="Proteomes" id="UP000232883">
    <property type="component" value="Chromosome"/>
</dbReference>
<keyword evidence="2" id="KW-1185">Reference proteome</keyword>
<dbReference type="RefSeq" id="WP_100990175.1">
    <property type="nucleotide sequence ID" value="NZ_CP025096.1"/>
</dbReference>
<accession>A0A2K8Z2Q5</accession>
<name>A0A2K8Z2Q5_9BACT</name>
<dbReference type="OrthoDB" id="1164858at2"/>